<feature type="region of interest" description="Disordered" evidence="1">
    <location>
        <begin position="310"/>
        <end position="370"/>
    </location>
</feature>
<gene>
    <name evidence="2" type="ORF">AAF712_014347</name>
</gene>
<feature type="region of interest" description="Disordered" evidence="1">
    <location>
        <begin position="927"/>
        <end position="996"/>
    </location>
</feature>
<keyword evidence="3" id="KW-1185">Reference proteome</keyword>
<feature type="compositionally biased region" description="Polar residues" evidence="1">
    <location>
        <begin position="340"/>
        <end position="353"/>
    </location>
</feature>
<comment type="caution">
    <text evidence="2">The sequence shown here is derived from an EMBL/GenBank/DDBJ whole genome shotgun (WGS) entry which is preliminary data.</text>
</comment>
<feature type="compositionally biased region" description="Low complexity" evidence="1">
    <location>
        <begin position="927"/>
        <end position="941"/>
    </location>
</feature>
<feature type="compositionally biased region" description="Polar residues" evidence="1">
    <location>
        <begin position="398"/>
        <end position="423"/>
    </location>
</feature>
<feature type="region of interest" description="Disordered" evidence="1">
    <location>
        <begin position="644"/>
        <end position="708"/>
    </location>
</feature>
<reference evidence="2 3" key="1">
    <citation type="submission" date="2024-05" db="EMBL/GenBank/DDBJ databases">
        <title>A draft genome resource for the thread blight pathogen Marasmius tenuissimus strain MS-2.</title>
        <authorList>
            <person name="Yulfo-Soto G.E."/>
            <person name="Baruah I.K."/>
            <person name="Amoako-Attah I."/>
            <person name="Bukari Y."/>
            <person name="Meinhardt L.W."/>
            <person name="Bailey B.A."/>
            <person name="Cohen S.P."/>
        </authorList>
    </citation>
    <scope>NUCLEOTIDE SEQUENCE [LARGE SCALE GENOMIC DNA]</scope>
    <source>
        <strain evidence="2 3">MS-2</strain>
    </source>
</reference>
<feature type="compositionally biased region" description="Low complexity" evidence="1">
    <location>
        <begin position="560"/>
        <end position="596"/>
    </location>
</feature>
<feature type="compositionally biased region" description="Pro residues" evidence="1">
    <location>
        <begin position="327"/>
        <end position="338"/>
    </location>
</feature>
<dbReference type="EMBL" id="JBBXMP010000261">
    <property type="protein sequence ID" value="KAL0058944.1"/>
    <property type="molecule type" value="Genomic_DNA"/>
</dbReference>
<feature type="region of interest" description="Disordered" evidence="1">
    <location>
        <begin position="1"/>
        <end position="69"/>
    </location>
</feature>
<feature type="compositionally biased region" description="Polar residues" evidence="1">
    <location>
        <begin position="952"/>
        <end position="969"/>
    </location>
</feature>
<feature type="compositionally biased region" description="Pro residues" evidence="1">
    <location>
        <begin position="463"/>
        <end position="472"/>
    </location>
</feature>
<feature type="region of interest" description="Disordered" evidence="1">
    <location>
        <begin position="149"/>
        <end position="179"/>
    </location>
</feature>
<feature type="compositionally biased region" description="Low complexity" evidence="1">
    <location>
        <begin position="647"/>
        <end position="669"/>
    </location>
</feature>
<evidence type="ECO:0000313" key="2">
    <source>
        <dbReference type="EMBL" id="KAL0058944.1"/>
    </source>
</evidence>
<feature type="compositionally biased region" description="Acidic residues" evidence="1">
    <location>
        <begin position="680"/>
        <end position="690"/>
    </location>
</feature>
<name>A0ABR2ZD78_9AGAR</name>
<feature type="compositionally biased region" description="Low complexity" evidence="1">
    <location>
        <begin position="1"/>
        <end position="56"/>
    </location>
</feature>
<feature type="compositionally biased region" description="Pro residues" evidence="1">
    <location>
        <begin position="57"/>
        <end position="69"/>
    </location>
</feature>
<evidence type="ECO:0000313" key="3">
    <source>
        <dbReference type="Proteomes" id="UP001437256"/>
    </source>
</evidence>
<sequence length="1206" mass="124983">MSLSPAAAHAAAVLNASGGSSPRSPASSASASSPPAQLPPDSLADFSMQYPPMSSLPSPPLLTPDQPPNVPYGVGVNAMHPHMAQNVTEIDPFSIHSMAMDTAMVQDPQNLASGGVSFQQQPSVSSGGAFHPFNPPVASLEQAMAIELSTSEHPSSSNASSIPSPLSGQIPSPSLPSVHTSATSFGVNAGVGSTPSSLQSALALDPAGRALAVAPNSGLNIAQEPQPGSLGGTGSIAFPMAPELSVKKEESPLSIGGSILDEIVRSATAAAHLCRTGQGAEASKIVGDLGEKLAFVSDVISGMSGLTMGENGLKLSPSHVHSSPHAMPHPPPSHPPPHSMANTSGAFPATSSEYYPPPPHPPPQAPGLVSIPESSQLLFATGTVITTPDQDIEITQAQVTPRSGSTQAPPIPHTASTPPGQESSARKRCASDIDIERPIKALKAEPLDDILYTQPLHIQTLQSPPPSRPPTPSSAQTGYLFNLKTPPQGTAYPPPPSSASSMSSSMSSPHSIHSHNLAAASAPDLVAGAKVTSPVFPPLRSAWSESVVPTINGQSRHSHSLSTGSITTPSSSGVTTGASSPVSHTSTGSSTTGTAHPSPPRFSAGVNGRINGRMTRSGSIGTLGSHPFTYSYPQSVWSDNVAKRGDSSMGSLVSSSGAGSSGLGSSSTSTTARNSPEEIHDGDDGDEGDDDGGRGSSTHSAGAGSDVPQEYRAEVDRIFFEFLNKICSNLEATDAKGDPIHQTLMPKKMQRLDESPDFRPFKFRILAFTTAFLEELARQGYPEEKIPMKKASRIKTSSPNGNAHWEFRPFHRKLAGTPPAIAYCGLKWSWIPHIWDPQASFVNVPVHYSSPNLPSWLKWKGEELGGTPPAGAESCDIRVDAKFVLDGQEGHLSTTFHLNIAPRSSVDSGYSLPRSQSDTLLHQAPMRAAGRAAASNATSHLQHSHTHHSALPTLSTLASHPSQQNHTPFTASSLPPPPPPHAALSSTHSDPSSEAPARVVEVLQNVAQRVSEQAANTTQMQHQIHATPINTPDITANANAVANHLDDLAKQRQAVEQSLVAYDRALTGPTPPETHRLAVAAQLVVAEAAQSVYPGAATPLAAIQTASVGEMTDGVQEALAVAVQAVKMQTAGNANELQVIEVTRSLLASKNSSTPASANTMMNGVVSTGPAISSGQLNGMASNVVSSNGMAIPNPYTPAFSVSGYV</sequence>
<proteinExistence type="predicted"/>
<feature type="compositionally biased region" description="Low complexity" evidence="1">
    <location>
        <begin position="149"/>
        <end position="167"/>
    </location>
</feature>
<protein>
    <submittedName>
        <fullName evidence="2">Uncharacterized protein</fullName>
    </submittedName>
</protein>
<feature type="region of interest" description="Disordered" evidence="1">
    <location>
        <begin position="552"/>
        <end position="625"/>
    </location>
</feature>
<evidence type="ECO:0000256" key="1">
    <source>
        <dbReference type="SAM" id="MobiDB-lite"/>
    </source>
</evidence>
<feature type="compositionally biased region" description="Low complexity" evidence="1">
    <location>
        <begin position="316"/>
        <end position="326"/>
    </location>
</feature>
<feature type="compositionally biased region" description="Polar residues" evidence="1">
    <location>
        <begin position="169"/>
        <end position="179"/>
    </location>
</feature>
<feature type="compositionally biased region" description="Low complexity" evidence="1">
    <location>
        <begin position="498"/>
        <end position="513"/>
    </location>
</feature>
<feature type="region of interest" description="Disordered" evidence="1">
    <location>
        <begin position="459"/>
        <end position="513"/>
    </location>
</feature>
<feature type="compositionally biased region" description="Pro residues" evidence="1">
    <location>
        <begin position="355"/>
        <end position="365"/>
    </location>
</feature>
<dbReference type="Proteomes" id="UP001437256">
    <property type="component" value="Unassembled WGS sequence"/>
</dbReference>
<organism evidence="2 3">
    <name type="scientific">Marasmius tenuissimus</name>
    <dbReference type="NCBI Taxonomy" id="585030"/>
    <lineage>
        <taxon>Eukaryota</taxon>
        <taxon>Fungi</taxon>
        <taxon>Dikarya</taxon>
        <taxon>Basidiomycota</taxon>
        <taxon>Agaricomycotina</taxon>
        <taxon>Agaricomycetes</taxon>
        <taxon>Agaricomycetidae</taxon>
        <taxon>Agaricales</taxon>
        <taxon>Marasmiineae</taxon>
        <taxon>Marasmiaceae</taxon>
        <taxon>Marasmius</taxon>
    </lineage>
</organism>
<accession>A0ABR2ZD78</accession>
<feature type="region of interest" description="Disordered" evidence="1">
    <location>
        <begin position="398"/>
        <end position="432"/>
    </location>
</feature>